<feature type="chain" id="PRO_5025436581" description="Hydrophobic seed protein domain-containing protein" evidence="1">
    <location>
        <begin position="25"/>
        <end position="94"/>
    </location>
</feature>
<evidence type="ECO:0000256" key="1">
    <source>
        <dbReference type="SAM" id="SignalP"/>
    </source>
</evidence>
<dbReference type="AlphaFoldDB" id="A0A6A3BZY1"/>
<feature type="signal peptide" evidence="1">
    <location>
        <begin position="1"/>
        <end position="24"/>
    </location>
</feature>
<accession>A0A6A3BZY1</accession>
<keyword evidence="1" id="KW-0732">Signal</keyword>
<evidence type="ECO:0000313" key="2">
    <source>
        <dbReference type="EMBL" id="KAE8722124.1"/>
    </source>
</evidence>
<keyword evidence="3" id="KW-1185">Reference proteome</keyword>
<dbReference type="EMBL" id="VEPZ02000572">
    <property type="protein sequence ID" value="KAE8722124.1"/>
    <property type="molecule type" value="Genomic_DNA"/>
</dbReference>
<reference evidence="2" key="1">
    <citation type="submission" date="2019-09" db="EMBL/GenBank/DDBJ databases">
        <title>Draft genome information of white flower Hibiscus syriacus.</title>
        <authorList>
            <person name="Kim Y.-M."/>
        </authorList>
    </citation>
    <scope>NUCLEOTIDE SEQUENCE [LARGE SCALE GENOMIC DNA]</scope>
    <source>
        <strain evidence="2">YM2019G1</strain>
    </source>
</reference>
<name>A0A6A3BZY1_HIBSY</name>
<evidence type="ECO:0008006" key="4">
    <source>
        <dbReference type="Google" id="ProtNLM"/>
    </source>
</evidence>
<sequence>MAFKASVTTVLLSLNLVLFTLVSAQSPPPTPPSPPCPTANLIVCLFQPNKPECCRILAGLGINVRICLCSVLKLKYRRHQYREPPPPQRPQRYS</sequence>
<dbReference type="Proteomes" id="UP000436088">
    <property type="component" value="Unassembled WGS sequence"/>
</dbReference>
<gene>
    <name evidence="2" type="ORF">F3Y22_tig00014370pilonHSYRG00073</name>
</gene>
<evidence type="ECO:0000313" key="3">
    <source>
        <dbReference type="Proteomes" id="UP000436088"/>
    </source>
</evidence>
<organism evidence="2 3">
    <name type="scientific">Hibiscus syriacus</name>
    <name type="common">Rose of Sharon</name>
    <dbReference type="NCBI Taxonomy" id="106335"/>
    <lineage>
        <taxon>Eukaryota</taxon>
        <taxon>Viridiplantae</taxon>
        <taxon>Streptophyta</taxon>
        <taxon>Embryophyta</taxon>
        <taxon>Tracheophyta</taxon>
        <taxon>Spermatophyta</taxon>
        <taxon>Magnoliopsida</taxon>
        <taxon>eudicotyledons</taxon>
        <taxon>Gunneridae</taxon>
        <taxon>Pentapetalae</taxon>
        <taxon>rosids</taxon>
        <taxon>malvids</taxon>
        <taxon>Malvales</taxon>
        <taxon>Malvaceae</taxon>
        <taxon>Malvoideae</taxon>
        <taxon>Hibiscus</taxon>
    </lineage>
</organism>
<comment type="caution">
    <text evidence="2">The sequence shown here is derived from an EMBL/GenBank/DDBJ whole genome shotgun (WGS) entry which is preliminary data.</text>
</comment>
<proteinExistence type="predicted"/>
<protein>
    <recommendedName>
        <fullName evidence="4">Hydrophobic seed protein domain-containing protein</fullName>
    </recommendedName>
</protein>